<organism evidence="5 6">
    <name type="scientific">Vibrio xiamenensis</name>
    <dbReference type="NCBI Taxonomy" id="861298"/>
    <lineage>
        <taxon>Bacteria</taxon>
        <taxon>Pseudomonadati</taxon>
        <taxon>Pseudomonadota</taxon>
        <taxon>Gammaproteobacteria</taxon>
        <taxon>Vibrionales</taxon>
        <taxon>Vibrionaceae</taxon>
        <taxon>Vibrio</taxon>
    </lineage>
</organism>
<keyword evidence="6" id="KW-1185">Reference proteome</keyword>
<dbReference type="STRING" id="861298.SAMN04488136_10951"/>
<protein>
    <submittedName>
        <fullName evidence="5">DNA-binding transcriptional regulator, FadR family</fullName>
    </submittedName>
</protein>
<dbReference type="Gene3D" id="1.10.10.10">
    <property type="entry name" value="Winged helix-like DNA-binding domain superfamily/Winged helix DNA-binding domain"/>
    <property type="match status" value="1"/>
</dbReference>
<dbReference type="InterPro" id="IPR036388">
    <property type="entry name" value="WH-like_DNA-bd_sf"/>
</dbReference>
<dbReference type="InterPro" id="IPR036390">
    <property type="entry name" value="WH_DNA-bd_sf"/>
</dbReference>
<keyword evidence="2 5" id="KW-0238">DNA-binding</keyword>
<dbReference type="AlphaFoldDB" id="A0A1G7ZZ93"/>
<dbReference type="InterPro" id="IPR011711">
    <property type="entry name" value="GntR_C"/>
</dbReference>
<evidence type="ECO:0000313" key="6">
    <source>
        <dbReference type="Proteomes" id="UP000198854"/>
    </source>
</evidence>
<dbReference type="Pfam" id="PF07729">
    <property type="entry name" value="FCD"/>
    <property type="match status" value="1"/>
</dbReference>
<evidence type="ECO:0000259" key="4">
    <source>
        <dbReference type="PROSITE" id="PS50949"/>
    </source>
</evidence>
<dbReference type="PRINTS" id="PR00035">
    <property type="entry name" value="HTHGNTR"/>
</dbReference>
<dbReference type="SMART" id="SM00895">
    <property type="entry name" value="FCD"/>
    <property type="match status" value="1"/>
</dbReference>
<evidence type="ECO:0000313" key="5">
    <source>
        <dbReference type="EMBL" id="SDH14008.1"/>
    </source>
</evidence>
<reference evidence="5 6" key="1">
    <citation type="submission" date="2016-10" db="EMBL/GenBank/DDBJ databases">
        <authorList>
            <person name="de Groot N.N."/>
        </authorList>
    </citation>
    <scope>NUCLEOTIDE SEQUENCE [LARGE SCALE GENOMIC DNA]</scope>
    <source>
        <strain evidence="5 6">CGMCC 1.10228</strain>
    </source>
</reference>
<dbReference type="Proteomes" id="UP000198854">
    <property type="component" value="Unassembled WGS sequence"/>
</dbReference>
<dbReference type="GO" id="GO:0003677">
    <property type="term" value="F:DNA binding"/>
    <property type="evidence" value="ECO:0007669"/>
    <property type="project" value="UniProtKB-KW"/>
</dbReference>
<evidence type="ECO:0000256" key="3">
    <source>
        <dbReference type="ARBA" id="ARBA00023163"/>
    </source>
</evidence>
<dbReference type="EMBL" id="FNDD01000009">
    <property type="protein sequence ID" value="SDH14008.1"/>
    <property type="molecule type" value="Genomic_DNA"/>
</dbReference>
<evidence type="ECO:0000256" key="2">
    <source>
        <dbReference type="ARBA" id="ARBA00023125"/>
    </source>
</evidence>
<sequence length="252" mass="28895">MEANEKLYQKIAAQYKQQIIAGTYSVDDMLPAERVIAEQMDVSRTVIREAMIMLEVEGFVEVRKGSGIRVISQTGNSGSSDKSIEVFDAYDEFIKTCGPFELLQARQLFESSIAEFAAIQATKKDLVELMKIQENAKEDDYSRDSHWDREFHIQLARCTQNSAIVHVAEMLCKNRELNPYWKKLHEHIEDNQIRSWCSEHDLIVQALVKGDSKAAKLAAWTHIENTKQMLFDASSDDYDRFLFADSPFADQN</sequence>
<dbReference type="GO" id="GO:0003700">
    <property type="term" value="F:DNA-binding transcription factor activity"/>
    <property type="evidence" value="ECO:0007669"/>
    <property type="project" value="InterPro"/>
</dbReference>
<gene>
    <name evidence="5" type="ORF">SAMN04488136_10951</name>
</gene>
<dbReference type="Gene3D" id="1.20.120.530">
    <property type="entry name" value="GntR ligand-binding domain-like"/>
    <property type="match status" value="1"/>
</dbReference>
<name>A0A1G7ZZ93_9VIBR</name>
<feature type="domain" description="HTH gntR-type" evidence="4">
    <location>
        <begin position="5"/>
        <end position="73"/>
    </location>
</feature>
<dbReference type="PANTHER" id="PTHR43537">
    <property type="entry name" value="TRANSCRIPTIONAL REGULATOR, GNTR FAMILY"/>
    <property type="match status" value="1"/>
</dbReference>
<evidence type="ECO:0000256" key="1">
    <source>
        <dbReference type="ARBA" id="ARBA00023015"/>
    </source>
</evidence>
<dbReference type="SMART" id="SM00345">
    <property type="entry name" value="HTH_GNTR"/>
    <property type="match status" value="1"/>
</dbReference>
<dbReference type="OrthoDB" id="5450856at2"/>
<dbReference type="PANTHER" id="PTHR43537:SF7">
    <property type="entry name" value="EXU REGULON TRANSCRIPTIONAL REGULATOR"/>
    <property type="match status" value="1"/>
</dbReference>
<dbReference type="RefSeq" id="WP_093272657.1">
    <property type="nucleotide sequence ID" value="NZ_FNDD01000009.1"/>
</dbReference>
<accession>A0A1G7ZZ93</accession>
<dbReference type="CDD" id="cd07377">
    <property type="entry name" value="WHTH_GntR"/>
    <property type="match status" value="1"/>
</dbReference>
<dbReference type="Pfam" id="PF00392">
    <property type="entry name" value="GntR"/>
    <property type="match status" value="1"/>
</dbReference>
<proteinExistence type="predicted"/>
<keyword evidence="1" id="KW-0805">Transcription regulation</keyword>
<dbReference type="PROSITE" id="PS50949">
    <property type="entry name" value="HTH_GNTR"/>
    <property type="match status" value="1"/>
</dbReference>
<dbReference type="InterPro" id="IPR000524">
    <property type="entry name" value="Tscrpt_reg_HTH_GntR"/>
</dbReference>
<dbReference type="SUPFAM" id="SSF48008">
    <property type="entry name" value="GntR ligand-binding domain-like"/>
    <property type="match status" value="1"/>
</dbReference>
<keyword evidence="3" id="KW-0804">Transcription</keyword>
<dbReference type="SUPFAM" id="SSF46785">
    <property type="entry name" value="Winged helix' DNA-binding domain"/>
    <property type="match status" value="1"/>
</dbReference>
<dbReference type="InterPro" id="IPR008920">
    <property type="entry name" value="TF_FadR/GntR_C"/>
</dbReference>